<organism evidence="5 6">
    <name type="scientific">Aspergillus felis</name>
    <dbReference type="NCBI Taxonomy" id="1287682"/>
    <lineage>
        <taxon>Eukaryota</taxon>
        <taxon>Fungi</taxon>
        <taxon>Dikarya</taxon>
        <taxon>Ascomycota</taxon>
        <taxon>Pezizomycotina</taxon>
        <taxon>Eurotiomycetes</taxon>
        <taxon>Eurotiomycetidae</taxon>
        <taxon>Eurotiales</taxon>
        <taxon>Aspergillaceae</taxon>
        <taxon>Aspergillus</taxon>
        <taxon>Aspergillus subgen. Fumigati</taxon>
    </lineage>
</organism>
<dbReference type="AlphaFoldDB" id="A0A8H6R1C6"/>
<comment type="similarity">
    <text evidence="3">Belongs to the acetyltransferase family. RimJ subfamily.</text>
</comment>
<comment type="caution">
    <text evidence="5">The sequence shown here is derived from an EMBL/GenBank/DDBJ whole genome shotgun (WGS) entry which is preliminary data.</text>
</comment>
<dbReference type="InterPro" id="IPR016181">
    <property type="entry name" value="Acyl_CoA_acyltransferase"/>
</dbReference>
<gene>
    <name evidence="5" type="ORF">CNMCM7691_001149</name>
</gene>
<protein>
    <recommendedName>
        <fullName evidence="4">N-acetyltransferase domain-containing protein</fullName>
    </recommendedName>
</protein>
<reference evidence="5" key="1">
    <citation type="submission" date="2020-06" db="EMBL/GenBank/DDBJ databases">
        <title>Draft genome sequences of strains closely related to Aspergillus parafelis and Aspergillus hiratsukae.</title>
        <authorList>
            <person name="Dos Santos R.A.C."/>
            <person name="Rivero-Menendez O."/>
            <person name="Steenwyk J.L."/>
            <person name="Mead M.E."/>
            <person name="Goldman G.H."/>
            <person name="Alastruey-Izquierdo A."/>
            <person name="Rokas A."/>
        </authorList>
    </citation>
    <scope>NUCLEOTIDE SEQUENCE</scope>
    <source>
        <strain evidence="5">CNM-CM7691</strain>
    </source>
</reference>
<proteinExistence type="inferred from homology"/>
<dbReference type="PANTHER" id="PTHR43792:SF8">
    <property type="entry name" value="[RIBOSOMAL PROTEIN US5]-ALANINE N-ACETYLTRANSFERASE"/>
    <property type="match status" value="1"/>
</dbReference>
<keyword evidence="2" id="KW-0012">Acyltransferase</keyword>
<dbReference type="PANTHER" id="PTHR43792">
    <property type="entry name" value="GNAT FAMILY, PUTATIVE (AFU_ORTHOLOGUE AFUA_3G00765)-RELATED-RELATED"/>
    <property type="match status" value="1"/>
</dbReference>
<feature type="domain" description="N-acetyltransferase" evidence="4">
    <location>
        <begin position="22"/>
        <end position="180"/>
    </location>
</feature>
<dbReference type="InterPro" id="IPR051531">
    <property type="entry name" value="N-acetyltransferase"/>
</dbReference>
<evidence type="ECO:0000313" key="6">
    <source>
        <dbReference type="Proteomes" id="UP000641853"/>
    </source>
</evidence>
<name>A0A8H6R1C6_9EURO</name>
<keyword evidence="6" id="KW-1185">Reference proteome</keyword>
<evidence type="ECO:0000256" key="3">
    <source>
        <dbReference type="ARBA" id="ARBA00038502"/>
    </source>
</evidence>
<accession>A0A8H6R1C6</accession>
<sequence length="180" mass="20510">MAQPTGAILYLEKCLVRAYCESDAEDISREADNPRIAQWMTNRFPHPYGVDDAKKWIATTISQPELNAFAICRKDNNRVIGGVGLEAEGDVQYRTMTMGYWLGENHWRRGIATEVVTALSQWAFERFPHVIRLQATVFEGNEASARVLQKVGYQFESRSRSAVEKNGAVMDLITYCMLRR</sequence>
<dbReference type="GO" id="GO:0016747">
    <property type="term" value="F:acyltransferase activity, transferring groups other than amino-acyl groups"/>
    <property type="evidence" value="ECO:0007669"/>
    <property type="project" value="InterPro"/>
</dbReference>
<dbReference type="PROSITE" id="PS51186">
    <property type="entry name" value="GNAT"/>
    <property type="match status" value="1"/>
</dbReference>
<dbReference type="EMBL" id="JACBAG010001799">
    <property type="protein sequence ID" value="KAF7181852.1"/>
    <property type="molecule type" value="Genomic_DNA"/>
</dbReference>
<dbReference type="Pfam" id="PF13302">
    <property type="entry name" value="Acetyltransf_3"/>
    <property type="match status" value="1"/>
</dbReference>
<keyword evidence="1" id="KW-0808">Transferase</keyword>
<dbReference type="Proteomes" id="UP000641853">
    <property type="component" value="Unassembled WGS sequence"/>
</dbReference>
<evidence type="ECO:0000256" key="2">
    <source>
        <dbReference type="ARBA" id="ARBA00023315"/>
    </source>
</evidence>
<dbReference type="Gene3D" id="3.40.630.30">
    <property type="match status" value="1"/>
</dbReference>
<dbReference type="InterPro" id="IPR000182">
    <property type="entry name" value="GNAT_dom"/>
</dbReference>
<evidence type="ECO:0000256" key="1">
    <source>
        <dbReference type="ARBA" id="ARBA00022679"/>
    </source>
</evidence>
<evidence type="ECO:0000313" key="5">
    <source>
        <dbReference type="EMBL" id="KAF7181852.1"/>
    </source>
</evidence>
<dbReference type="SUPFAM" id="SSF55729">
    <property type="entry name" value="Acyl-CoA N-acyltransferases (Nat)"/>
    <property type="match status" value="1"/>
</dbReference>
<evidence type="ECO:0000259" key="4">
    <source>
        <dbReference type="PROSITE" id="PS51186"/>
    </source>
</evidence>